<dbReference type="InterPro" id="IPR037293">
    <property type="entry name" value="Gal_Oxidase_central_sf"/>
</dbReference>
<dbReference type="PANTHER" id="PTHR32208">
    <property type="entry name" value="SECRETED PROTEIN-RELATED"/>
    <property type="match status" value="1"/>
</dbReference>
<proteinExistence type="predicted"/>
<dbReference type="SMART" id="SM00612">
    <property type="entry name" value="Kelch"/>
    <property type="match status" value="2"/>
</dbReference>
<evidence type="ECO:0000313" key="5">
    <source>
        <dbReference type="Proteomes" id="UP001302126"/>
    </source>
</evidence>
<dbReference type="InterPro" id="IPR006652">
    <property type="entry name" value="Kelch_1"/>
</dbReference>
<feature type="domain" description="Glyoxal oxidase N-terminal" evidence="2">
    <location>
        <begin position="314"/>
        <end position="401"/>
    </location>
</feature>
<dbReference type="Pfam" id="PF09118">
    <property type="entry name" value="GO-like_E_set"/>
    <property type="match status" value="1"/>
</dbReference>
<dbReference type="SUPFAM" id="SSF50965">
    <property type="entry name" value="Galactose oxidase, central domain"/>
    <property type="match status" value="1"/>
</dbReference>
<evidence type="ECO:0008006" key="6">
    <source>
        <dbReference type="Google" id="ProtNLM"/>
    </source>
</evidence>
<reference evidence="4" key="2">
    <citation type="submission" date="2023-05" db="EMBL/GenBank/DDBJ databases">
        <authorList>
            <consortium name="Lawrence Berkeley National Laboratory"/>
            <person name="Steindorff A."/>
            <person name="Hensen N."/>
            <person name="Bonometti L."/>
            <person name="Westerberg I."/>
            <person name="Brannstrom I.O."/>
            <person name="Guillou S."/>
            <person name="Cros-Aarteil S."/>
            <person name="Calhoun S."/>
            <person name="Haridas S."/>
            <person name="Kuo A."/>
            <person name="Mondo S."/>
            <person name="Pangilinan J."/>
            <person name="Riley R."/>
            <person name="Labutti K."/>
            <person name="Andreopoulos B."/>
            <person name="Lipzen A."/>
            <person name="Chen C."/>
            <person name="Yanf M."/>
            <person name="Daum C."/>
            <person name="Ng V."/>
            <person name="Clum A."/>
            <person name="Ohm R."/>
            <person name="Martin F."/>
            <person name="Silar P."/>
            <person name="Natvig D."/>
            <person name="Lalanne C."/>
            <person name="Gautier V."/>
            <person name="Ament-Velasquez S.L."/>
            <person name="Kruys A."/>
            <person name="Hutchinson M.I."/>
            <person name="Powell A.J."/>
            <person name="Barry K."/>
            <person name="Miller A.N."/>
            <person name="Grigoriev I.V."/>
            <person name="Debuchy R."/>
            <person name="Gladieux P."/>
            <person name="Thoren M.H."/>
            <person name="Johannesson H."/>
        </authorList>
    </citation>
    <scope>NUCLEOTIDE SEQUENCE</scope>
    <source>
        <strain evidence="4">PSN309</strain>
    </source>
</reference>
<dbReference type="Pfam" id="PF07250">
    <property type="entry name" value="Glyoxal_oxid_N"/>
    <property type="match status" value="1"/>
</dbReference>
<accession>A0AAN6X2Y7</accession>
<dbReference type="Proteomes" id="UP001302126">
    <property type="component" value="Unassembled WGS sequence"/>
</dbReference>
<dbReference type="AlphaFoldDB" id="A0AAN6X2Y7"/>
<dbReference type="InterPro" id="IPR013783">
    <property type="entry name" value="Ig-like_fold"/>
</dbReference>
<dbReference type="Gene3D" id="2.130.10.80">
    <property type="entry name" value="Galactose oxidase/kelch, beta-propeller"/>
    <property type="match status" value="1"/>
</dbReference>
<name>A0AAN6X2Y7_9PEZI</name>
<dbReference type="Gene3D" id="2.60.40.10">
    <property type="entry name" value="Immunoglobulins"/>
    <property type="match status" value="1"/>
</dbReference>
<dbReference type="SUPFAM" id="SSF81296">
    <property type="entry name" value="E set domains"/>
    <property type="match status" value="1"/>
</dbReference>
<dbReference type="PANTHER" id="PTHR32208:SF68">
    <property type="entry name" value="GALACTOSE OXIDASE"/>
    <property type="match status" value="1"/>
</dbReference>
<evidence type="ECO:0000256" key="1">
    <source>
        <dbReference type="ARBA" id="ARBA00022729"/>
    </source>
</evidence>
<evidence type="ECO:0000259" key="2">
    <source>
        <dbReference type="Pfam" id="PF07250"/>
    </source>
</evidence>
<comment type="caution">
    <text evidence="4">The sequence shown here is derived from an EMBL/GenBank/DDBJ whole genome shotgun (WGS) entry which is preliminary data.</text>
</comment>
<dbReference type="InterPro" id="IPR015202">
    <property type="entry name" value="GO-like_E_set"/>
</dbReference>
<dbReference type="InterPro" id="IPR014756">
    <property type="entry name" value="Ig_E-set"/>
</dbReference>
<keyword evidence="1" id="KW-0732">Signal</keyword>
<evidence type="ECO:0000259" key="3">
    <source>
        <dbReference type="Pfam" id="PF09118"/>
    </source>
</evidence>
<protein>
    <recommendedName>
        <fullName evidence="6">Galactose oxidase</fullName>
    </recommendedName>
</protein>
<dbReference type="InterPro" id="IPR011043">
    <property type="entry name" value="Gal_Oxase/kelch_b-propeller"/>
</dbReference>
<feature type="domain" description="Galactose oxidase-like Early set" evidence="3">
    <location>
        <begin position="442"/>
        <end position="499"/>
    </location>
</feature>
<dbReference type="InterPro" id="IPR009880">
    <property type="entry name" value="Glyoxal_oxidase_N"/>
</dbReference>
<sequence>MLSRITLLALVASIIFLFLLFSFSTPGPTTFGFHLYPPPSSPQPSKLSRLGRWEQSISLPIVPVAIAVLPRSGNVLVWAADKANVFSSATTHTLSAIYNPSTHAVSEHNVSVTHHNMFCPGLSMDTSGRVVVTGGSTANHTSIYDDAQGRWVPGSGMTMGRGYHAQATLSDGRIFTIGGSWSGPLGGKHGELLDPIRSTWSPLPNTVVEPMLTHDDLGVFAADNHAWLFAWKNSSVFQAGPSTAMNWYGTDSLGNGSHVSAGPRGQDGDSMNGNAVLYDAVAGKILTVGGAPSYTDSPSSNAAHVITLSQTPFEKVNVQKIDSMRFPRAYANSVVLPTGDVLVTGGATWARQWADANATLVPELWSHTTQRFSTLAEMPVPRTYHSVAVLLPDATVLTGGGGLCWEKCIGPEEEINHKDLQRYTPPYLFAPDVQWPRGRRYTATHAINTDQRRLALKPHPLESHRYSLIIPEDSGVVIPGYWMLFAIKGGVPSIAQTVLIMKQN</sequence>
<dbReference type="EMBL" id="MU864354">
    <property type="protein sequence ID" value="KAK4192388.1"/>
    <property type="molecule type" value="Genomic_DNA"/>
</dbReference>
<organism evidence="4 5">
    <name type="scientific">Podospora australis</name>
    <dbReference type="NCBI Taxonomy" id="1536484"/>
    <lineage>
        <taxon>Eukaryota</taxon>
        <taxon>Fungi</taxon>
        <taxon>Dikarya</taxon>
        <taxon>Ascomycota</taxon>
        <taxon>Pezizomycotina</taxon>
        <taxon>Sordariomycetes</taxon>
        <taxon>Sordariomycetidae</taxon>
        <taxon>Sordariales</taxon>
        <taxon>Podosporaceae</taxon>
        <taxon>Podospora</taxon>
    </lineage>
</organism>
<reference evidence="4" key="1">
    <citation type="journal article" date="2023" name="Mol. Phylogenet. Evol.">
        <title>Genome-scale phylogeny and comparative genomics of the fungal order Sordariales.</title>
        <authorList>
            <person name="Hensen N."/>
            <person name="Bonometti L."/>
            <person name="Westerberg I."/>
            <person name="Brannstrom I.O."/>
            <person name="Guillou S."/>
            <person name="Cros-Aarteil S."/>
            <person name="Calhoun S."/>
            <person name="Haridas S."/>
            <person name="Kuo A."/>
            <person name="Mondo S."/>
            <person name="Pangilinan J."/>
            <person name="Riley R."/>
            <person name="LaButti K."/>
            <person name="Andreopoulos B."/>
            <person name="Lipzen A."/>
            <person name="Chen C."/>
            <person name="Yan M."/>
            <person name="Daum C."/>
            <person name="Ng V."/>
            <person name="Clum A."/>
            <person name="Steindorff A."/>
            <person name="Ohm R.A."/>
            <person name="Martin F."/>
            <person name="Silar P."/>
            <person name="Natvig D.O."/>
            <person name="Lalanne C."/>
            <person name="Gautier V."/>
            <person name="Ament-Velasquez S.L."/>
            <person name="Kruys A."/>
            <person name="Hutchinson M.I."/>
            <person name="Powell A.J."/>
            <person name="Barry K."/>
            <person name="Miller A.N."/>
            <person name="Grigoriev I.V."/>
            <person name="Debuchy R."/>
            <person name="Gladieux P."/>
            <person name="Hiltunen Thoren M."/>
            <person name="Johannesson H."/>
        </authorList>
    </citation>
    <scope>NUCLEOTIDE SEQUENCE</scope>
    <source>
        <strain evidence="4">PSN309</strain>
    </source>
</reference>
<evidence type="ECO:0000313" key="4">
    <source>
        <dbReference type="EMBL" id="KAK4192388.1"/>
    </source>
</evidence>
<gene>
    <name evidence="4" type="ORF">QBC35DRAFT_519936</name>
</gene>
<keyword evidence="5" id="KW-1185">Reference proteome</keyword>